<name>A0A0C2GMH3_9BILA</name>
<dbReference type="InterPro" id="IPR038765">
    <property type="entry name" value="Papain-like_cys_pep_sf"/>
</dbReference>
<dbReference type="OrthoDB" id="10058785at2759"/>
<dbReference type="EMBL" id="KN729311">
    <property type="protein sequence ID" value="KIH62430.1"/>
    <property type="molecule type" value="Genomic_DNA"/>
</dbReference>
<dbReference type="Proteomes" id="UP000054047">
    <property type="component" value="Unassembled WGS sequence"/>
</dbReference>
<dbReference type="Gene3D" id="3.90.70.10">
    <property type="entry name" value="Cysteine proteinases"/>
    <property type="match status" value="2"/>
</dbReference>
<keyword evidence="2" id="KW-1185">Reference proteome</keyword>
<dbReference type="AlphaFoldDB" id="A0A0C2GMH3"/>
<dbReference type="SUPFAM" id="SSF54001">
    <property type="entry name" value="Cysteine proteinases"/>
    <property type="match status" value="1"/>
</dbReference>
<gene>
    <name evidence="1" type="ORF">ANCDUO_07284</name>
</gene>
<evidence type="ECO:0000313" key="2">
    <source>
        <dbReference type="Proteomes" id="UP000054047"/>
    </source>
</evidence>
<accession>A0A0C2GMH3</accession>
<organism evidence="1 2">
    <name type="scientific">Ancylostoma duodenale</name>
    <dbReference type="NCBI Taxonomy" id="51022"/>
    <lineage>
        <taxon>Eukaryota</taxon>
        <taxon>Metazoa</taxon>
        <taxon>Ecdysozoa</taxon>
        <taxon>Nematoda</taxon>
        <taxon>Chromadorea</taxon>
        <taxon>Rhabditida</taxon>
        <taxon>Rhabditina</taxon>
        <taxon>Rhabditomorpha</taxon>
        <taxon>Strongyloidea</taxon>
        <taxon>Ancylostomatidae</taxon>
        <taxon>Ancylostomatinae</taxon>
        <taxon>Ancylostoma</taxon>
    </lineage>
</organism>
<proteinExistence type="predicted"/>
<sequence length="165" mass="18965">MKSAGLEKILWKLQAEYSPGAEAFVKARIMDSKFLVKPKKEEVLADVFGDEPPTSFDARTHWSKCRSIGTIRDQSACDNVLGFRCQGGWPLEAYKWMQRDGVVTGGKYREKDTCKPYAFYPCGAHLYQPYYGPCPMVGLWPTPTCRKRCQRKYNKSYQDDKHFGK</sequence>
<evidence type="ECO:0000313" key="1">
    <source>
        <dbReference type="EMBL" id="KIH62430.1"/>
    </source>
</evidence>
<protein>
    <submittedName>
        <fullName evidence="1">Uncharacterized protein</fullName>
    </submittedName>
</protein>
<reference evidence="1 2" key="1">
    <citation type="submission" date="2013-12" db="EMBL/GenBank/DDBJ databases">
        <title>Draft genome of the parsitic nematode Ancylostoma duodenale.</title>
        <authorList>
            <person name="Mitreva M."/>
        </authorList>
    </citation>
    <scope>NUCLEOTIDE SEQUENCE [LARGE SCALE GENOMIC DNA]</scope>
    <source>
        <strain evidence="1 2">Zhejiang</strain>
    </source>
</reference>